<evidence type="ECO:0000256" key="2">
    <source>
        <dbReference type="ARBA" id="ARBA00022723"/>
    </source>
</evidence>
<organism evidence="7 8">
    <name type="scientific">Myroides indicus</name>
    <dbReference type="NCBI Taxonomy" id="1323422"/>
    <lineage>
        <taxon>Bacteria</taxon>
        <taxon>Pseudomonadati</taxon>
        <taxon>Bacteroidota</taxon>
        <taxon>Flavobacteriia</taxon>
        <taxon>Flavobacteriales</taxon>
        <taxon>Flavobacteriaceae</taxon>
        <taxon>Myroides</taxon>
    </lineage>
</organism>
<dbReference type="InterPro" id="IPR025657">
    <property type="entry name" value="RadC_JAB"/>
</dbReference>
<dbReference type="InterPro" id="IPR001405">
    <property type="entry name" value="UPF0758"/>
</dbReference>
<dbReference type="RefSeq" id="WP_133712274.1">
    <property type="nucleotide sequence ID" value="NZ_SOAG01000009.1"/>
</dbReference>
<evidence type="ECO:0000313" key="8">
    <source>
        <dbReference type="Proteomes" id="UP000295215"/>
    </source>
</evidence>
<dbReference type="OrthoDB" id="9804482at2"/>
<keyword evidence="2" id="KW-0479">Metal-binding</keyword>
<dbReference type="GO" id="GO:0006508">
    <property type="term" value="P:proteolysis"/>
    <property type="evidence" value="ECO:0007669"/>
    <property type="project" value="UniProtKB-KW"/>
</dbReference>
<dbReference type="PANTHER" id="PTHR30471">
    <property type="entry name" value="DNA REPAIR PROTEIN RADC"/>
    <property type="match status" value="1"/>
</dbReference>
<sequence>MENQKIPINFWSEDDRPREKLLTKGKTALTDAELLAILINSGNRNESAVDLCRRILQDNGNSLPELARLSEKQLMTYKGIGEAKALSIVAALELGQRRRMREVTVSQKITCSKDVFEMMQPRVGELSHEEFWVILLSNANRVRKIVKSRDMLIEERFNSQKVIDTLNISKGGMTGTVLDLRILFKLALEYQATAVILVHNHPSGKLKPSHADIQLTKKVVEAGKIMDIVILDHFIITEFDYFSFADNGLI</sequence>
<keyword evidence="3" id="KW-0378">Hydrolase</keyword>
<dbReference type="InterPro" id="IPR020891">
    <property type="entry name" value="UPF0758_CS"/>
</dbReference>
<dbReference type="Pfam" id="PF04002">
    <property type="entry name" value="RadC"/>
    <property type="match status" value="1"/>
</dbReference>
<evidence type="ECO:0000313" key="7">
    <source>
        <dbReference type="EMBL" id="TDS60199.1"/>
    </source>
</evidence>
<proteinExistence type="predicted"/>
<keyword evidence="1" id="KW-0645">Protease</keyword>
<dbReference type="PROSITE" id="PS01302">
    <property type="entry name" value="UPF0758"/>
    <property type="match status" value="1"/>
</dbReference>
<dbReference type="InterPro" id="IPR037518">
    <property type="entry name" value="MPN"/>
</dbReference>
<evidence type="ECO:0000259" key="6">
    <source>
        <dbReference type="PROSITE" id="PS50249"/>
    </source>
</evidence>
<keyword evidence="5" id="KW-0482">Metalloprotease</keyword>
<protein>
    <submittedName>
        <fullName evidence="7">DNA repair protein RadC</fullName>
    </submittedName>
</protein>
<dbReference type="EMBL" id="SOAG01000009">
    <property type="protein sequence ID" value="TDS60199.1"/>
    <property type="molecule type" value="Genomic_DNA"/>
</dbReference>
<dbReference type="Pfam" id="PF20582">
    <property type="entry name" value="UPF0758_N"/>
    <property type="match status" value="1"/>
</dbReference>
<dbReference type="InterPro" id="IPR046778">
    <property type="entry name" value="UPF0758_N"/>
</dbReference>
<evidence type="ECO:0000256" key="1">
    <source>
        <dbReference type="ARBA" id="ARBA00022670"/>
    </source>
</evidence>
<evidence type="ECO:0000256" key="3">
    <source>
        <dbReference type="ARBA" id="ARBA00022801"/>
    </source>
</evidence>
<keyword evidence="4" id="KW-0862">Zinc</keyword>
<dbReference type="Proteomes" id="UP000295215">
    <property type="component" value="Unassembled WGS sequence"/>
</dbReference>
<dbReference type="GO" id="GO:0046872">
    <property type="term" value="F:metal ion binding"/>
    <property type="evidence" value="ECO:0007669"/>
    <property type="project" value="UniProtKB-KW"/>
</dbReference>
<dbReference type="InterPro" id="IPR010994">
    <property type="entry name" value="RuvA_2-like"/>
</dbReference>
<evidence type="ECO:0000256" key="5">
    <source>
        <dbReference type="ARBA" id="ARBA00023049"/>
    </source>
</evidence>
<gene>
    <name evidence="7" type="ORF">C8P70_10956</name>
</gene>
<dbReference type="PROSITE" id="PS50249">
    <property type="entry name" value="MPN"/>
    <property type="match status" value="1"/>
</dbReference>
<name>A0A4V3E8T3_9FLAO</name>
<evidence type="ECO:0000256" key="4">
    <source>
        <dbReference type="ARBA" id="ARBA00022833"/>
    </source>
</evidence>
<feature type="domain" description="MPN" evidence="6">
    <location>
        <begin position="108"/>
        <end position="250"/>
    </location>
</feature>
<accession>A0A4V3E8T3</accession>
<dbReference type="CDD" id="cd08071">
    <property type="entry name" value="MPN_DUF2466"/>
    <property type="match status" value="1"/>
</dbReference>
<dbReference type="GO" id="GO:0008237">
    <property type="term" value="F:metallopeptidase activity"/>
    <property type="evidence" value="ECO:0007669"/>
    <property type="project" value="UniProtKB-KW"/>
</dbReference>
<dbReference type="AlphaFoldDB" id="A0A4V3E8T3"/>
<keyword evidence="8" id="KW-1185">Reference proteome</keyword>
<dbReference type="SUPFAM" id="SSF47781">
    <property type="entry name" value="RuvA domain 2-like"/>
    <property type="match status" value="1"/>
</dbReference>
<dbReference type="SUPFAM" id="SSF102712">
    <property type="entry name" value="JAB1/MPN domain"/>
    <property type="match status" value="1"/>
</dbReference>
<reference evidence="7 8" key="1">
    <citation type="submission" date="2019-03" db="EMBL/GenBank/DDBJ databases">
        <title>Genomic Encyclopedia of Archaeal and Bacterial Type Strains, Phase II (KMG-II): from individual species to whole genera.</title>
        <authorList>
            <person name="Goeker M."/>
        </authorList>
    </citation>
    <scope>NUCLEOTIDE SEQUENCE [LARGE SCALE GENOMIC DNA]</scope>
    <source>
        <strain evidence="7 8">DSM 28213</strain>
    </source>
</reference>
<dbReference type="Gene3D" id="3.40.140.10">
    <property type="entry name" value="Cytidine Deaminase, domain 2"/>
    <property type="match status" value="1"/>
</dbReference>
<comment type="caution">
    <text evidence="7">The sequence shown here is derived from an EMBL/GenBank/DDBJ whole genome shotgun (WGS) entry which is preliminary data.</text>
</comment>
<dbReference type="PANTHER" id="PTHR30471:SF3">
    <property type="entry name" value="UPF0758 PROTEIN YEES-RELATED"/>
    <property type="match status" value="1"/>
</dbReference>